<dbReference type="GO" id="GO:0060271">
    <property type="term" value="P:cilium assembly"/>
    <property type="evidence" value="ECO:0007669"/>
    <property type="project" value="InterPro"/>
</dbReference>
<dbReference type="InterPro" id="IPR019170">
    <property type="entry name" value="Meckelin"/>
</dbReference>
<dbReference type="Proteomes" id="UP000265515">
    <property type="component" value="Unassembled WGS sequence"/>
</dbReference>
<evidence type="ECO:0000256" key="3">
    <source>
        <dbReference type="SAM" id="Phobius"/>
    </source>
</evidence>
<evidence type="ECO:0000256" key="1">
    <source>
        <dbReference type="SAM" id="Coils"/>
    </source>
</evidence>
<feature type="transmembrane region" description="Helical" evidence="3">
    <location>
        <begin position="153"/>
        <end position="174"/>
    </location>
</feature>
<reference evidence="4 5" key="1">
    <citation type="journal article" date="2018" name="Cell">
        <title>The Chara Genome: Secondary Complexity and Implications for Plant Terrestrialization.</title>
        <authorList>
            <person name="Nishiyama T."/>
            <person name="Sakayama H."/>
            <person name="Vries J.D."/>
            <person name="Buschmann H."/>
            <person name="Saint-Marcoux D."/>
            <person name="Ullrich K.K."/>
            <person name="Haas F.B."/>
            <person name="Vanderstraeten L."/>
            <person name="Becker D."/>
            <person name="Lang D."/>
            <person name="Vosolsobe S."/>
            <person name="Rombauts S."/>
            <person name="Wilhelmsson P.K.I."/>
            <person name="Janitza P."/>
            <person name="Kern R."/>
            <person name="Heyl A."/>
            <person name="Rumpler F."/>
            <person name="Villalobos L.I.A.C."/>
            <person name="Clay J.M."/>
            <person name="Skokan R."/>
            <person name="Toyoda A."/>
            <person name="Suzuki Y."/>
            <person name="Kagoshima H."/>
            <person name="Schijlen E."/>
            <person name="Tajeshwar N."/>
            <person name="Catarino B."/>
            <person name="Hetherington A.J."/>
            <person name="Saltykova A."/>
            <person name="Bonnot C."/>
            <person name="Breuninger H."/>
            <person name="Symeonidi A."/>
            <person name="Radhakrishnan G.V."/>
            <person name="Van Nieuwerburgh F."/>
            <person name="Deforce D."/>
            <person name="Chang C."/>
            <person name="Karol K.G."/>
            <person name="Hedrich R."/>
            <person name="Ulvskov P."/>
            <person name="Glockner G."/>
            <person name="Delwiche C.F."/>
            <person name="Petrasek J."/>
            <person name="Van de Peer Y."/>
            <person name="Friml J."/>
            <person name="Beilby M."/>
            <person name="Dolan L."/>
            <person name="Kohara Y."/>
            <person name="Sugano S."/>
            <person name="Fujiyama A."/>
            <person name="Delaux P.-M."/>
            <person name="Quint M."/>
            <person name="TheiBen G."/>
            <person name="Hagemann M."/>
            <person name="Harholt J."/>
            <person name="Dunand C."/>
            <person name="Zachgo S."/>
            <person name="Langdale J."/>
            <person name="Maumus F."/>
            <person name="Straeten D.V.D."/>
            <person name="Gould S.B."/>
            <person name="Rensing S.A."/>
        </authorList>
    </citation>
    <scope>NUCLEOTIDE SEQUENCE [LARGE SCALE GENOMIC DNA]</scope>
    <source>
        <strain evidence="4 5">S276</strain>
    </source>
</reference>
<gene>
    <name evidence="4" type="ORF">CBR_g17169</name>
</gene>
<dbReference type="AlphaFoldDB" id="A0A388KUV5"/>
<dbReference type="PANTHER" id="PTHR21274">
    <property type="entry name" value="MECKELIN"/>
    <property type="match status" value="1"/>
</dbReference>
<name>A0A388KUV5_CHABU</name>
<keyword evidence="3" id="KW-0812">Transmembrane</keyword>
<keyword evidence="1" id="KW-0175">Coiled coil</keyword>
<dbReference type="Pfam" id="PF09773">
    <property type="entry name" value="Meckelin"/>
    <property type="match status" value="1"/>
</dbReference>
<sequence length="582" mass="65398">MDGELRFGRSPHSRMGSEGQEYSQRIAAEMVIARIGRRRKGVIVVRESGCEDQRSESGGVSKAVVYVIMPEDSELSNFTSLLVIAFIGQLVAVLDMMYSQIQYDIFFIDWEKPHILIATHGKGEKEYAPVSVWRTFFVANEWNRLQCKRKSSLSFTLIFLFFFLEGLGLKSLTYIHPNLKGVGGLEHAQESTTLRFAVSSFFIIAISGLQVLYRNEIHHRFIQDPLVQVMPRQQRHVTVPDQQCHVTVPGHSATSAMPRHSARSAVPRQQYQVTVPRKQCHISSATSEVLRHSARSQCHVSSAMSQCQVTVPRQQCHVTVPDQQCHVSSTRSQCHVSSATSAVPRQTVPRKQCHISSATSDTVPHQQCHISSATSAVPRQTHCHVRQSATSAVPQLERQYQDLTQQHQELAQLRRMVQSHEDATRALNARLLDLEQAVPRPTVGASSSAPSSRQLEDRVDHVVAMLSDISTFAASTTTISSQLHTLKTEVQQLQTTNGDGNPKMYKMPTFNLERFDDYMQQDPVLWWEAFTMQLRILPVAKHAYISALFLNSKGGCQTWLSHLATSHGVDVPDLKDVITWEN</sequence>
<comment type="caution">
    <text evidence="4">The sequence shown here is derived from an EMBL/GenBank/DDBJ whole genome shotgun (WGS) entry which is preliminary data.</text>
</comment>
<dbReference type="EMBL" id="BFEA01000190">
    <property type="protein sequence ID" value="GBG73831.1"/>
    <property type="molecule type" value="Genomic_DNA"/>
</dbReference>
<dbReference type="OrthoDB" id="419138at2759"/>
<keyword evidence="3" id="KW-1133">Transmembrane helix</keyword>
<evidence type="ECO:0000256" key="2">
    <source>
        <dbReference type="SAM" id="MobiDB-lite"/>
    </source>
</evidence>
<dbReference type="GO" id="GO:0036038">
    <property type="term" value="C:MKS complex"/>
    <property type="evidence" value="ECO:0007669"/>
    <property type="project" value="InterPro"/>
</dbReference>
<evidence type="ECO:0000313" key="5">
    <source>
        <dbReference type="Proteomes" id="UP000265515"/>
    </source>
</evidence>
<accession>A0A388KUV5</accession>
<dbReference type="Gramene" id="GBG73831">
    <property type="protein sequence ID" value="GBG73831"/>
    <property type="gene ID" value="CBR_g17169"/>
</dbReference>
<dbReference type="STRING" id="69332.A0A388KUV5"/>
<feature type="region of interest" description="Disordered" evidence="2">
    <location>
        <begin position="1"/>
        <end position="20"/>
    </location>
</feature>
<feature type="coiled-coil region" evidence="1">
    <location>
        <begin position="386"/>
        <end position="437"/>
    </location>
</feature>
<dbReference type="PANTHER" id="PTHR21274:SF0">
    <property type="entry name" value="MECKELIN"/>
    <property type="match status" value="1"/>
</dbReference>
<feature type="transmembrane region" description="Helical" evidence="3">
    <location>
        <begin position="78"/>
        <end position="98"/>
    </location>
</feature>
<keyword evidence="3" id="KW-0472">Membrane</keyword>
<evidence type="ECO:0000313" key="4">
    <source>
        <dbReference type="EMBL" id="GBG73831.1"/>
    </source>
</evidence>
<feature type="transmembrane region" description="Helical" evidence="3">
    <location>
        <begin position="194"/>
        <end position="213"/>
    </location>
</feature>
<proteinExistence type="predicted"/>
<keyword evidence="5" id="KW-1185">Reference proteome</keyword>
<protein>
    <submittedName>
        <fullName evidence="4">Uncharacterized protein</fullName>
    </submittedName>
</protein>
<organism evidence="4 5">
    <name type="scientific">Chara braunii</name>
    <name type="common">Braun's stonewort</name>
    <dbReference type="NCBI Taxonomy" id="69332"/>
    <lineage>
        <taxon>Eukaryota</taxon>
        <taxon>Viridiplantae</taxon>
        <taxon>Streptophyta</taxon>
        <taxon>Charophyceae</taxon>
        <taxon>Charales</taxon>
        <taxon>Characeae</taxon>
        <taxon>Chara</taxon>
    </lineage>
</organism>